<sequence length="148" mass="15660">MKGLDDRLLESCEGIEASRDTILELLAKEAAAVGHDRCVLAGFSQGGAMALFVGLQLPQRLAGVLSLSAYLPTPGTVSISQEALATPVLQCHGEADSMVAISTARATEQFLEAHGVQNRGFKAYSDLAHAVHDEELEDVADWLACVLP</sequence>
<feature type="domain" description="Phospholipase/carboxylesterase/thioesterase" evidence="3">
    <location>
        <begin position="4"/>
        <end position="145"/>
    </location>
</feature>
<dbReference type="InterPro" id="IPR050565">
    <property type="entry name" value="LYPA1-2/EST-like"/>
</dbReference>
<dbReference type="PANTHER" id="PTHR10655">
    <property type="entry name" value="LYSOPHOSPHOLIPASE-RELATED"/>
    <property type="match status" value="1"/>
</dbReference>
<comment type="similarity">
    <text evidence="1">Belongs to the AB hydrolase superfamily. AB hydrolase 2 family.</text>
</comment>
<evidence type="ECO:0000259" key="3">
    <source>
        <dbReference type="Pfam" id="PF02230"/>
    </source>
</evidence>
<dbReference type="Pfam" id="PF02230">
    <property type="entry name" value="Abhydrolase_2"/>
    <property type="match status" value="1"/>
</dbReference>
<gene>
    <name evidence="4" type="ORF">AMON00008_LOCUS10389</name>
</gene>
<dbReference type="EMBL" id="HBNR01015810">
    <property type="protein sequence ID" value="CAE4570770.1"/>
    <property type="molecule type" value="Transcribed_RNA"/>
</dbReference>
<dbReference type="GO" id="GO:0005737">
    <property type="term" value="C:cytoplasm"/>
    <property type="evidence" value="ECO:0007669"/>
    <property type="project" value="TreeGrafter"/>
</dbReference>
<evidence type="ECO:0000313" key="4">
    <source>
        <dbReference type="EMBL" id="CAE4570770.1"/>
    </source>
</evidence>
<name>A0A7S4V1C7_9DINO</name>
<reference evidence="4" key="1">
    <citation type="submission" date="2021-01" db="EMBL/GenBank/DDBJ databases">
        <authorList>
            <person name="Corre E."/>
            <person name="Pelletier E."/>
            <person name="Niang G."/>
            <person name="Scheremetjew M."/>
            <person name="Finn R."/>
            <person name="Kale V."/>
            <person name="Holt S."/>
            <person name="Cochrane G."/>
            <person name="Meng A."/>
            <person name="Brown T."/>
            <person name="Cohen L."/>
        </authorList>
    </citation>
    <scope>NUCLEOTIDE SEQUENCE</scope>
    <source>
        <strain evidence="4">CCMP3105</strain>
    </source>
</reference>
<evidence type="ECO:0000256" key="2">
    <source>
        <dbReference type="ARBA" id="ARBA00022801"/>
    </source>
</evidence>
<proteinExistence type="inferred from homology"/>
<organism evidence="4">
    <name type="scientific">Alexandrium monilatum</name>
    <dbReference type="NCBI Taxonomy" id="311494"/>
    <lineage>
        <taxon>Eukaryota</taxon>
        <taxon>Sar</taxon>
        <taxon>Alveolata</taxon>
        <taxon>Dinophyceae</taxon>
        <taxon>Gonyaulacales</taxon>
        <taxon>Pyrocystaceae</taxon>
        <taxon>Alexandrium</taxon>
    </lineage>
</organism>
<dbReference type="InterPro" id="IPR029058">
    <property type="entry name" value="AB_hydrolase_fold"/>
</dbReference>
<accession>A0A7S4V1C7</accession>
<dbReference type="GO" id="GO:0052689">
    <property type="term" value="F:carboxylic ester hydrolase activity"/>
    <property type="evidence" value="ECO:0007669"/>
    <property type="project" value="TreeGrafter"/>
</dbReference>
<dbReference type="SUPFAM" id="SSF53474">
    <property type="entry name" value="alpha/beta-Hydrolases"/>
    <property type="match status" value="1"/>
</dbReference>
<dbReference type="InterPro" id="IPR003140">
    <property type="entry name" value="PLipase/COase/thioEstase"/>
</dbReference>
<keyword evidence="2" id="KW-0378">Hydrolase</keyword>
<evidence type="ECO:0000256" key="1">
    <source>
        <dbReference type="ARBA" id="ARBA00006499"/>
    </source>
</evidence>
<protein>
    <recommendedName>
        <fullName evidence="3">Phospholipase/carboxylesterase/thioesterase domain-containing protein</fullName>
    </recommendedName>
</protein>
<dbReference type="PANTHER" id="PTHR10655:SF17">
    <property type="entry name" value="LYSOPHOSPHOLIPASE-LIKE PROTEIN 1"/>
    <property type="match status" value="1"/>
</dbReference>
<dbReference type="AlphaFoldDB" id="A0A7S4V1C7"/>
<dbReference type="Gene3D" id="3.40.50.1820">
    <property type="entry name" value="alpha/beta hydrolase"/>
    <property type="match status" value="1"/>
</dbReference>
<dbReference type="GO" id="GO:0008474">
    <property type="term" value="F:palmitoyl-(protein) hydrolase activity"/>
    <property type="evidence" value="ECO:0007669"/>
    <property type="project" value="TreeGrafter"/>
</dbReference>